<dbReference type="Gene3D" id="1.10.940.10">
    <property type="entry name" value="NusB-like"/>
    <property type="match status" value="1"/>
</dbReference>
<sequence length="439" mass="47662">MAPTLAVQLRHAADCVRAVEKGQSLGDALPRVPEALRPGVQALAFHVLRHLGAARAALQALAPRKPEAPVQALLHSALALLVSDEPTPGASYAPHTVVDQAVEAAKLSRGTQRAAGFVNAVLRRWLRERSELLVRLQKQPVARWNHPAWWIDRLRTDHPDGWEAVLAANNRPGPMTLRINRRRIARSDYQQRLTEQGLASRVVGEDGLELLDARPVSALPGFEQGWFAVQDAAAQMAAPLLLAGRTWSPADRVLDACAAPGGKTAHLLEHADLDLLALDVDARRCERIRENLQRLGLVAEVKAADAGRPADWWDGLPFDAILLDAPCTASGIVRRHPDVRWLRRPGDVEQLAQIQQTLLEALWPLLKPGGRLLYATCSVFRAEGASQVAAFLARHSDAVAGPAPGHLLPGNAGRNGEFADNPSGGQDGFFYARLDKRAP</sequence>
<dbReference type="InterPro" id="IPR001678">
    <property type="entry name" value="MeTrfase_RsmB-F_NOP2_dom"/>
</dbReference>
<dbReference type="PANTHER" id="PTHR22807">
    <property type="entry name" value="NOP2 YEAST -RELATED NOL1/NOP2/FMU SUN DOMAIN-CONTAINING"/>
    <property type="match status" value="1"/>
</dbReference>
<dbReference type="Gene3D" id="3.40.50.150">
    <property type="entry name" value="Vaccinia Virus protein VP39"/>
    <property type="match status" value="1"/>
</dbReference>
<dbReference type="PROSITE" id="PS51686">
    <property type="entry name" value="SAM_MT_RSMB_NOP"/>
    <property type="match status" value="1"/>
</dbReference>
<keyword evidence="7 14" id="KW-0489">Methyltransferase</keyword>
<reference evidence="17" key="1">
    <citation type="journal article" date="2019" name="Int. J. Syst. Evol. Microbiol.">
        <title>The Global Catalogue of Microorganisms (GCM) 10K type strain sequencing project: providing services to taxonomists for standard genome sequencing and annotation.</title>
        <authorList>
            <consortium name="The Broad Institute Genomics Platform"/>
            <consortium name="The Broad Institute Genome Sequencing Center for Infectious Disease"/>
            <person name="Wu L."/>
            <person name="Ma J."/>
        </authorList>
    </citation>
    <scope>NUCLEOTIDE SEQUENCE [LARGE SCALE GENOMIC DNA]</scope>
    <source>
        <strain evidence="17">NBRC 109341</strain>
    </source>
</reference>
<evidence type="ECO:0000256" key="8">
    <source>
        <dbReference type="ARBA" id="ARBA00022679"/>
    </source>
</evidence>
<keyword evidence="9 14" id="KW-0949">S-adenosyl-L-methionine</keyword>
<dbReference type="Pfam" id="PF01029">
    <property type="entry name" value="NusB"/>
    <property type="match status" value="1"/>
</dbReference>
<evidence type="ECO:0000256" key="4">
    <source>
        <dbReference type="ARBA" id="ARBA00012140"/>
    </source>
</evidence>
<feature type="binding site" evidence="14">
    <location>
        <position position="279"/>
    </location>
    <ligand>
        <name>S-adenosyl-L-methionine</name>
        <dbReference type="ChEBI" id="CHEBI:59789"/>
    </ligand>
</feature>
<evidence type="ECO:0000256" key="7">
    <source>
        <dbReference type="ARBA" id="ARBA00022603"/>
    </source>
</evidence>
<comment type="subcellular location">
    <subcellularLocation>
        <location evidence="2">Cytoplasm</location>
    </subcellularLocation>
</comment>
<dbReference type="PROSITE" id="PS01153">
    <property type="entry name" value="NOL1_NOP2_SUN"/>
    <property type="match status" value="1"/>
</dbReference>
<feature type="binding site" evidence="14">
    <location>
        <position position="305"/>
    </location>
    <ligand>
        <name>S-adenosyl-L-methionine</name>
        <dbReference type="ChEBI" id="CHEBI:59789"/>
    </ligand>
</feature>
<evidence type="ECO:0000256" key="2">
    <source>
        <dbReference type="ARBA" id="ARBA00004496"/>
    </source>
</evidence>
<dbReference type="PRINTS" id="PR02008">
    <property type="entry name" value="RCMTFAMILY"/>
</dbReference>
<keyword evidence="5" id="KW-0963">Cytoplasm</keyword>
<evidence type="ECO:0000256" key="14">
    <source>
        <dbReference type="PROSITE-ProRule" id="PRU01023"/>
    </source>
</evidence>
<dbReference type="InterPro" id="IPR054728">
    <property type="entry name" value="RsmB-like_ferredoxin"/>
</dbReference>
<dbReference type="SUPFAM" id="SSF48013">
    <property type="entry name" value="NusB-like"/>
    <property type="match status" value="1"/>
</dbReference>
<keyword evidence="6" id="KW-0698">rRNA processing</keyword>
<dbReference type="PANTHER" id="PTHR22807:SF61">
    <property type="entry name" value="NOL1_NOP2_SUN FAMILY PROTEIN _ ANTITERMINATION NUSB DOMAIN-CONTAINING PROTEIN"/>
    <property type="match status" value="1"/>
</dbReference>
<dbReference type="SUPFAM" id="SSF53335">
    <property type="entry name" value="S-adenosyl-L-methionine-dependent methyltransferases"/>
    <property type="match status" value="1"/>
</dbReference>
<dbReference type="InterPro" id="IPR006027">
    <property type="entry name" value="NusB_RsmB_TIM44"/>
</dbReference>
<dbReference type="Gene3D" id="1.10.287.730">
    <property type="entry name" value="Helix hairpin bin"/>
    <property type="match status" value="1"/>
</dbReference>
<keyword evidence="8 14" id="KW-0808">Transferase</keyword>
<comment type="similarity">
    <text evidence="3 14">Belongs to the class I-like SAM-binding methyltransferase superfamily. RsmB/NOP family.</text>
</comment>
<dbReference type="Gene3D" id="3.30.70.1170">
    <property type="entry name" value="Sun protein, domain 3"/>
    <property type="match status" value="1"/>
</dbReference>
<dbReference type="GO" id="GO:0008168">
    <property type="term" value="F:methyltransferase activity"/>
    <property type="evidence" value="ECO:0007669"/>
    <property type="project" value="UniProtKB-KW"/>
</dbReference>
<keyword evidence="17" id="KW-1185">Reference proteome</keyword>
<evidence type="ECO:0000256" key="13">
    <source>
        <dbReference type="ARBA" id="ARBA00047283"/>
    </source>
</evidence>
<name>A0ABQ6C6Q5_9BURK</name>
<evidence type="ECO:0000256" key="6">
    <source>
        <dbReference type="ARBA" id="ARBA00022552"/>
    </source>
</evidence>
<dbReference type="InterPro" id="IPR004573">
    <property type="entry name" value="rRNA_ssu_MeTfrase_B"/>
</dbReference>
<dbReference type="GO" id="GO:0032259">
    <property type="term" value="P:methylation"/>
    <property type="evidence" value="ECO:0007669"/>
    <property type="project" value="UniProtKB-KW"/>
</dbReference>
<keyword evidence="10 14" id="KW-0694">RNA-binding</keyword>
<evidence type="ECO:0000256" key="3">
    <source>
        <dbReference type="ARBA" id="ARBA00007494"/>
    </source>
</evidence>
<evidence type="ECO:0000313" key="17">
    <source>
        <dbReference type="Proteomes" id="UP001156903"/>
    </source>
</evidence>
<protein>
    <recommendedName>
        <fullName evidence="4">16S rRNA (cytosine(967)-C(5))-methyltransferase</fullName>
        <ecNumber evidence="4">2.1.1.176</ecNumber>
    </recommendedName>
    <alternativeName>
        <fullName evidence="11">16S rRNA m5C967 methyltransferase</fullName>
    </alternativeName>
    <alternativeName>
        <fullName evidence="12">rRNA (cytosine-C(5)-)-methyltransferase RsmB</fullName>
    </alternativeName>
</protein>
<evidence type="ECO:0000256" key="12">
    <source>
        <dbReference type="ARBA" id="ARBA00031088"/>
    </source>
</evidence>
<proteinExistence type="inferred from homology"/>
<comment type="catalytic activity">
    <reaction evidence="13">
        <text>cytidine(967) in 16S rRNA + S-adenosyl-L-methionine = 5-methylcytidine(967) in 16S rRNA + S-adenosyl-L-homocysteine + H(+)</text>
        <dbReference type="Rhea" id="RHEA:42748"/>
        <dbReference type="Rhea" id="RHEA-COMP:10219"/>
        <dbReference type="Rhea" id="RHEA-COMP:10220"/>
        <dbReference type="ChEBI" id="CHEBI:15378"/>
        <dbReference type="ChEBI" id="CHEBI:57856"/>
        <dbReference type="ChEBI" id="CHEBI:59789"/>
        <dbReference type="ChEBI" id="CHEBI:74483"/>
        <dbReference type="ChEBI" id="CHEBI:82748"/>
        <dbReference type="EC" id="2.1.1.176"/>
    </reaction>
</comment>
<dbReference type="EMBL" id="BSPB01000031">
    <property type="protein sequence ID" value="GLS15680.1"/>
    <property type="molecule type" value="Genomic_DNA"/>
</dbReference>
<dbReference type="NCBIfam" id="NF008149">
    <property type="entry name" value="PRK10901.1"/>
    <property type="match status" value="1"/>
</dbReference>
<dbReference type="Pfam" id="PF22458">
    <property type="entry name" value="RsmF-B_ferredox"/>
    <property type="match status" value="1"/>
</dbReference>
<comment type="function">
    <text evidence="1">Specifically methylates the cytosine at position 967 (m5C967) of 16S rRNA.</text>
</comment>
<feature type="domain" description="SAM-dependent MTase RsmB/NOP-type" evidence="15">
    <location>
        <begin position="165"/>
        <end position="437"/>
    </location>
</feature>
<evidence type="ECO:0000256" key="10">
    <source>
        <dbReference type="ARBA" id="ARBA00022884"/>
    </source>
</evidence>
<feature type="binding site" evidence="14">
    <location>
        <position position="324"/>
    </location>
    <ligand>
        <name>S-adenosyl-L-methionine</name>
        <dbReference type="ChEBI" id="CHEBI:59789"/>
    </ligand>
</feature>
<feature type="binding site" evidence="14">
    <location>
        <begin position="257"/>
        <end position="263"/>
    </location>
    <ligand>
        <name>S-adenosyl-L-methionine</name>
        <dbReference type="ChEBI" id="CHEBI:59789"/>
    </ligand>
</feature>
<evidence type="ECO:0000256" key="9">
    <source>
        <dbReference type="ARBA" id="ARBA00022691"/>
    </source>
</evidence>
<comment type="caution">
    <text evidence="16">The sequence shown here is derived from an EMBL/GenBank/DDBJ whole genome shotgun (WGS) entry which is preliminary data.</text>
</comment>
<dbReference type="NCBIfam" id="TIGR00563">
    <property type="entry name" value="rsmB"/>
    <property type="match status" value="1"/>
</dbReference>
<feature type="active site" description="Nucleophile" evidence="14">
    <location>
        <position position="377"/>
    </location>
</feature>
<evidence type="ECO:0000256" key="1">
    <source>
        <dbReference type="ARBA" id="ARBA00002724"/>
    </source>
</evidence>
<evidence type="ECO:0000256" key="11">
    <source>
        <dbReference type="ARBA" id="ARBA00030399"/>
    </source>
</evidence>
<organism evidence="16 17">
    <name type="scientific">Hydrogenophaga electricum</name>
    <dbReference type="NCBI Taxonomy" id="1230953"/>
    <lineage>
        <taxon>Bacteria</taxon>
        <taxon>Pseudomonadati</taxon>
        <taxon>Pseudomonadota</taxon>
        <taxon>Betaproteobacteria</taxon>
        <taxon>Burkholderiales</taxon>
        <taxon>Comamonadaceae</taxon>
        <taxon>Hydrogenophaga</taxon>
    </lineage>
</organism>
<dbReference type="InterPro" id="IPR049560">
    <property type="entry name" value="MeTrfase_RsmB-F_NOP2_cat"/>
</dbReference>
<dbReference type="EC" id="2.1.1.176" evidence="4"/>
<dbReference type="Proteomes" id="UP001156903">
    <property type="component" value="Unassembled WGS sequence"/>
</dbReference>
<gene>
    <name evidence="16" type="ORF">GCM10007935_31160</name>
</gene>
<evidence type="ECO:0000259" key="15">
    <source>
        <dbReference type="PROSITE" id="PS51686"/>
    </source>
</evidence>
<accession>A0ABQ6C6Q5</accession>
<evidence type="ECO:0000256" key="5">
    <source>
        <dbReference type="ARBA" id="ARBA00022490"/>
    </source>
</evidence>
<dbReference type="InterPro" id="IPR023267">
    <property type="entry name" value="RCMT"/>
</dbReference>
<evidence type="ECO:0000313" key="16">
    <source>
        <dbReference type="EMBL" id="GLS15680.1"/>
    </source>
</evidence>
<dbReference type="Pfam" id="PF01189">
    <property type="entry name" value="Methyltr_RsmB-F"/>
    <property type="match status" value="1"/>
</dbReference>
<dbReference type="InterPro" id="IPR029063">
    <property type="entry name" value="SAM-dependent_MTases_sf"/>
</dbReference>
<dbReference type="InterPro" id="IPR035926">
    <property type="entry name" value="NusB-like_sf"/>
</dbReference>
<dbReference type="InterPro" id="IPR018314">
    <property type="entry name" value="RsmB/NOL1/NOP2-like_CS"/>
</dbReference>
<dbReference type="CDD" id="cd02440">
    <property type="entry name" value="AdoMet_MTases"/>
    <property type="match status" value="1"/>
</dbReference>